<keyword evidence="4" id="KW-1185">Reference proteome</keyword>
<keyword evidence="2" id="KW-0812">Transmembrane</keyword>
<feature type="compositionally biased region" description="Basic and acidic residues" evidence="1">
    <location>
        <begin position="165"/>
        <end position="181"/>
    </location>
</feature>
<evidence type="ECO:0000313" key="4">
    <source>
        <dbReference type="Proteomes" id="UP000053244"/>
    </source>
</evidence>
<sequence>MSAERDDGWPSIPTVLRVMTGWFLFGIGLLDLATGGDGPAYAIFHVAVTLGGTVLLSLHRIRPSRTGYQIAALTGLAGLGLGLLPTTTRCCLAFYPQRRGYPFPFLGSGGGLHLDGRYLAADLVFWVCAGLVTLVGARFVERLLPERRTPVDLAGYVGRHAEPHAHEAEDHAHVPRHRADENVGGLT</sequence>
<dbReference type="OrthoDB" id="3295336at2"/>
<feature type="transmembrane region" description="Helical" evidence="2">
    <location>
        <begin position="70"/>
        <end position="95"/>
    </location>
</feature>
<dbReference type="Proteomes" id="UP000053244">
    <property type="component" value="Unassembled WGS sequence"/>
</dbReference>
<keyword evidence="2" id="KW-0472">Membrane</keyword>
<evidence type="ECO:0000256" key="2">
    <source>
        <dbReference type="SAM" id="Phobius"/>
    </source>
</evidence>
<dbReference type="EMBL" id="LLZH01000346">
    <property type="protein sequence ID" value="KUL21929.1"/>
    <property type="molecule type" value="Genomic_DNA"/>
</dbReference>
<organism evidence="3 4">
    <name type="scientific">Actinoplanes awajinensis subsp. mycoplanecinus</name>
    <dbReference type="NCBI Taxonomy" id="135947"/>
    <lineage>
        <taxon>Bacteria</taxon>
        <taxon>Bacillati</taxon>
        <taxon>Actinomycetota</taxon>
        <taxon>Actinomycetes</taxon>
        <taxon>Micromonosporales</taxon>
        <taxon>Micromonosporaceae</taxon>
        <taxon>Actinoplanes</taxon>
    </lineage>
</organism>
<comment type="caution">
    <text evidence="3">The sequence shown here is derived from an EMBL/GenBank/DDBJ whole genome shotgun (WGS) entry which is preliminary data.</text>
</comment>
<feature type="transmembrane region" description="Helical" evidence="2">
    <location>
        <begin position="12"/>
        <end position="33"/>
    </location>
</feature>
<evidence type="ECO:0000256" key="1">
    <source>
        <dbReference type="SAM" id="MobiDB-lite"/>
    </source>
</evidence>
<feature type="transmembrane region" description="Helical" evidence="2">
    <location>
        <begin position="39"/>
        <end position="58"/>
    </location>
</feature>
<evidence type="ECO:0000313" key="3">
    <source>
        <dbReference type="EMBL" id="KUL21929.1"/>
    </source>
</evidence>
<accession>A0A101J813</accession>
<dbReference type="RefSeq" id="WP_067708129.1">
    <property type="nucleotide sequence ID" value="NZ_LLZH01000346.1"/>
</dbReference>
<proteinExistence type="predicted"/>
<feature type="transmembrane region" description="Helical" evidence="2">
    <location>
        <begin position="123"/>
        <end position="140"/>
    </location>
</feature>
<gene>
    <name evidence="3" type="ORF">ADL15_49550</name>
</gene>
<reference evidence="3 4" key="1">
    <citation type="submission" date="2015-10" db="EMBL/GenBank/DDBJ databases">
        <authorList>
            <person name="Gilbert D.G."/>
        </authorList>
    </citation>
    <scope>NUCLEOTIDE SEQUENCE [LARGE SCALE GENOMIC DNA]</scope>
    <source>
        <strain evidence="3 4">NRRL B-16712</strain>
    </source>
</reference>
<keyword evidence="2" id="KW-1133">Transmembrane helix</keyword>
<protein>
    <submittedName>
        <fullName evidence="3">Uncharacterized protein</fullName>
    </submittedName>
</protein>
<dbReference type="AlphaFoldDB" id="A0A101J813"/>
<feature type="region of interest" description="Disordered" evidence="1">
    <location>
        <begin position="165"/>
        <end position="187"/>
    </location>
</feature>
<name>A0A101J813_9ACTN</name>